<keyword evidence="1" id="KW-1133">Transmembrane helix</keyword>
<feature type="transmembrane region" description="Helical" evidence="1">
    <location>
        <begin position="99"/>
        <end position="118"/>
    </location>
</feature>
<dbReference type="Gene3D" id="2.60.40.10">
    <property type="entry name" value="Immunoglobulins"/>
    <property type="match status" value="1"/>
</dbReference>
<dbReference type="PANTHER" id="PTHR34475">
    <property type="match status" value="1"/>
</dbReference>
<evidence type="ECO:0000313" key="3">
    <source>
        <dbReference type="Proteomes" id="UP000034803"/>
    </source>
</evidence>
<dbReference type="Proteomes" id="UP000034803">
    <property type="component" value="Unassembled WGS sequence"/>
</dbReference>
<dbReference type="InterPro" id="IPR013783">
    <property type="entry name" value="Ig-like_fold"/>
</dbReference>
<dbReference type="InterPro" id="IPR010982">
    <property type="entry name" value="Lambda_DNA-bd_dom_sf"/>
</dbReference>
<gene>
    <name evidence="2" type="ORF">UR21_C0012G0010</name>
</gene>
<proteinExistence type="predicted"/>
<dbReference type="Pfam" id="PF13413">
    <property type="entry name" value="HTH_25"/>
    <property type="match status" value="1"/>
</dbReference>
<dbReference type="AlphaFoldDB" id="A0A0F9YIE7"/>
<organism evidence="2 3">
    <name type="scientific">Candidatus Woesebacteria bacterium GW2011_GWC2_31_9</name>
    <dbReference type="NCBI Taxonomy" id="1618586"/>
    <lineage>
        <taxon>Bacteria</taxon>
        <taxon>Candidatus Woeseibacteriota</taxon>
    </lineage>
</organism>
<dbReference type="Gene3D" id="1.10.260.40">
    <property type="entry name" value="lambda repressor-like DNA-binding domains"/>
    <property type="match status" value="1"/>
</dbReference>
<dbReference type="InterPro" id="IPR050400">
    <property type="entry name" value="Bact_Cytoskel_RodZ"/>
</dbReference>
<keyword evidence="1" id="KW-0812">Transmembrane</keyword>
<protein>
    <submittedName>
        <fullName evidence="2">Putative transcription regulation protein</fullName>
    </submittedName>
</protein>
<evidence type="ECO:0000256" key="1">
    <source>
        <dbReference type="SAM" id="Phobius"/>
    </source>
</evidence>
<dbReference type="PANTHER" id="PTHR34475:SF1">
    <property type="entry name" value="CYTOSKELETON PROTEIN RODZ"/>
    <property type="match status" value="1"/>
</dbReference>
<keyword evidence="1" id="KW-0472">Membrane</keyword>
<comment type="caution">
    <text evidence="2">The sequence shown here is derived from an EMBL/GenBank/DDBJ whole genome shotgun (WGS) entry which is preliminary data.</text>
</comment>
<name>A0A0F9YIE7_9BACT</name>
<dbReference type="EMBL" id="LBOI01000012">
    <property type="protein sequence ID" value="KKP31269.1"/>
    <property type="molecule type" value="Genomic_DNA"/>
</dbReference>
<evidence type="ECO:0000313" key="2">
    <source>
        <dbReference type="EMBL" id="KKP31269.1"/>
    </source>
</evidence>
<dbReference type="GO" id="GO:0003677">
    <property type="term" value="F:DNA binding"/>
    <property type="evidence" value="ECO:0007669"/>
    <property type="project" value="InterPro"/>
</dbReference>
<accession>A0A0F9YIE7</accession>
<sequence length="207" mass="23399">MKTVGQILKEARLKKKFSLLKLENLTKIKREFIVLIEKNDWDKLPDFPIVSGFVKNLAVTLDVNLQNANAVLRRDYPPKKLYINPKPDIGSKFTWSPKLTFLVGIGVLILMVLGYLGFEYSKFKSSPTLEITTPIENQIVLSSKVQVKGKTATDVKITVNNQPIIVDQDGNFVGEIEIMKETKDLKFIATSRSGKVTQISRNIKVDF</sequence>
<reference evidence="2 3" key="1">
    <citation type="journal article" date="2015" name="Nature">
        <title>rRNA introns, odd ribosomes, and small enigmatic genomes across a large radiation of phyla.</title>
        <authorList>
            <person name="Brown C.T."/>
            <person name="Hug L.A."/>
            <person name="Thomas B.C."/>
            <person name="Sharon I."/>
            <person name="Castelle C.J."/>
            <person name="Singh A."/>
            <person name="Wilkins M.J."/>
            <person name="Williams K.H."/>
            <person name="Banfield J.F."/>
        </authorList>
    </citation>
    <scope>NUCLEOTIDE SEQUENCE [LARGE SCALE GENOMIC DNA]</scope>
</reference>